<accession>A0AAD6S1V3</accession>
<evidence type="ECO:0000313" key="3">
    <source>
        <dbReference type="Proteomes" id="UP001218188"/>
    </source>
</evidence>
<feature type="compositionally biased region" description="Basic and acidic residues" evidence="1">
    <location>
        <begin position="290"/>
        <end position="306"/>
    </location>
</feature>
<reference evidence="2" key="1">
    <citation type="submission" date="2023-03" db="EMBL/GenBank/DDBJ databases">
        <title>Massive genome expansion in bonnet fungi (Mycena s.s.) driven by repeated elements and novel gene families across ecological guilds.</title>
        <authorList>
            <consortium name="Lawrence Berkeley National Laboratory"/>
            <person name="Harder C.B."/>
            <person name="Miyauchi S."/>
            <person name="Viragh M."/>
            <person name="Kuo A."/>
            <person name="Thoen E."/>
            <person name="Andreopoulos B."/>
            <person name="Lu D."/>
            <person name="Skrede I."/>
            <person name="Drula E."/>
            <person name="Henrissat B."/>
            <person name="Morin E."/>
            <person name="Kohler A."/>
            <person name="Barry K."/>
            <person name="LaButti K."/>
            <person name="Morin E."/>
            <person name="Salamov A."/>
            <person name="Lipzen A."/>
            <person name="Mereny Z."/>
            <person name="Hegedus B."/>
            <person name="Baldrian P."/>
            <person name="Stursova M."/>
            <person name="Weitz H."/>
            <person name="Taylor A."/>
            <person name="Grigoriev I.V."/>
            <person name="Nagy L.G."/>
            <person name="Martin F."/>
            <person name="Kauserud H."/>
        </authorList>
    </citation>
    <scope>NUCLEOTIDE SEQUENCE</scope>
    <source>
        <strain evidence="2">CBHHK200</strain>
    </source>
</reference>
<protein>
    <submittedName>
        <fullName evidence="2">Uncharacterized protein</fullName>
    </submittedName>
</protein>
<gene>
    <name evidence="2" type="ORF">C8F04DRAFT_1198504</name>
</gene>
<name>A0AAD6S1V3_9AGAR</name>
<evidence type="ECO:0000313" key="2">
    <source>
        <dbReference type="EMBL" id="KAJ7018776.1"/>
    </source>
</evidence>
<dbReference type="AlphaFoldDB" id="A0AAD6S1V3"/>
<keyword evidence="3" id="KW-1185">Reference proteome</keyword>
<dbReference type="Proteomes" id="UP001218188">
    <property type="component" value="Unassembled WGS sequence"/>
</dbReference>
<comment type="caution">
    <text evidence="2">The sequence shown here is derived from an EMBL/GenBank/DDBJ whole genome shotgun (WGS) entry which is preliminary data.</text>
</comment>
<dbReference type="EMBL" id="JARJCM010000322">
    <property type="protein sequence ID" value="KAJ7018776.1"/>
    <property type="molecule type" value="Genomic_DNA"/>
</dbReference>
<sequence length="313" mass="35563">MHLKYSSEGPLLDDVELTVLSKLIQLPSKDYKAFSFNILSISVHNIRTQAWFRIVLPTSTISHDPVTSIVVDSFLARNLDMLKMILWRRRAGWSGGSAGRGVGNGKHFDLAAYYTLHVRVIVLAPPAFVCHVWSEARIVVLQFLHPVSDALVWGFHSFHFPQMGARARTAPFLVRRKTTECGCFLRAWWWAMEAQCTAQCELDELHTCVVHRGARWAECRWSTTLTDLQVTQDLPVTCFLPLFSRDHGSTKRETLNELKARAGCVSSRDKEFACEDLDAQAVSTHPNKYIPEHHKTPRTKFEDRDTLVQNGGM</sequence>
<feature type="region of interest" description="Disordered" evidence="1">
    <location>
        <begin position="288"/>
        <end position="313"/>
    </location>
</feature>
<proteinExistence type="predicted"/>
<organism evidence="2 3">
    <name type="scientific">Mycena alexandri</name>
    <dbReference type="NCBI Taxonomy" id="1745969"/>
    <lineage>
        <taxon>Eukaryota</taxon>
        <taxon>Fungi</taxon>
        <taxon>Dikarya</taxon>
        <taxon>Basidiomycota</taxon>
        <taxon>Agaricomycotina</taxon>
        <taxon>Agaricomycetes</taxon>
        <taxon>Agaricomycetidae</taxon>
        <taxon>Agaricales</taxon>
        <taxon>Marasmiineae</taxon>
        <taxon>Mycenaceae</taxon>
        <taxon>Mycena</taxon>
    </lineage>
</organism>
<evidence type="ECO:0000256" key="1">
    <source>
        <dbReference type="SAM" id="MobiDB-lite"/>
    </source>
</evidence>